<evidence type="ECO:0000313" key="2">
    <source>
        <dbReference type="EMBL" id="ANZ36168.1"/>
    </source>
</evidence>
<dbReference type="STRING" id="1586287.BBK82_08915"/>
<organism evidence="2 3">
    <name type="scientific">Lentzea guizhouensis</name>
    <dbReference type="NCBI Taxonomy" id="1586287"/>
    <lineage>
        <taxon>Bacteria</taxon>
        <taxon>Bacillati</taxon>
        <taxon>Actinomycetota</taxon>
        <taxon>Actinomycetes</taxon>
        <taxon>Pseudonocardiales</taxon>
        <taxon>Pseudonocardiaceae</taxon>
        <taxon>Lentzea</taxon>
    </lineage>
</organism>
<dbReference type="KEGG" id="led:BBK82_08915"/>
<evidence type="ECO:0000313" key="3">
    <source>
        <dbReference type="Proteomes" id="UP000093053"/>
    </source>
</evidence>
<dbReference type="EMBL" id="CP016793">
    <property type="protein sequence ID" value="ANZ36168.1"/>
    <property type="molecule type" value="Genomic_DNA"/>
</dbReference>
<accession>A0A1B2HEM0</accession>
<name>A0A1B2HEM0_9PSEU</name>
<evidence type="ECO:0000256" key="1">
    <source>
        <dbReference type="SAM" id="MobiDB-lite"/>
    </source>
</evidence>
<feature type="region of interest" description="Disordered" evidence="1">
    <location>
        <begin position="105"/>
        <end position="128"/>
    </location>
</feature>
<gene>
    <name evidence="2" type="ORF">BBK82_08915</name>
</gene>
<keyword evidence="3" id="KW-1185">Reference proteome</keyword>
<protein>
    <submittedName>
        <fullName evidence="2">Uncharacterized protein</fullName>
    </submittedName>
</protein>
<sequence length="128" mass="13522">MRKTGPCALDVAGVQLTAHRRALLGQRPAAEHGPGGETGGQRLQEPVPAGQAFDHHTTGHDGADQHGRVGHAGGLGVVVESLLDRRGGGAECRYRVKSAWITEHRVRGHAQQQPQRATRAHGILPSSS</sequence>
<feature type="compositionally biased region" description="Basic and acidic residues" evidence="1">
    <location>
        <begin position="53"/>
        <end position="67"/>
    </location>
</feature>
<reference evidence="2 3" key="1">
    <citation type="submission" date="2016-07" db="EMBL/GenBank/DDBJ databases">
        <title>Complete genome sequence of the Lentzea guizhouensis DHS C013.</title>
        <authorList>
            <person name="Cao C."/>
        </authorList>
    </citation>
    <scope>NUCLEOTIDE SEQUENCE [LARGE SCALE GENOMIC DNA]</scope>
    <source>
        <strain evidence="2 3">DHS C013</strain>
    </source>
</reference>
<dbReference type="AlphaFoldDB" id="A0A1B2HEM0"/>
<feature type="region of interest" description="Disordered" evidence="1">
    <location>
        <begin position="22"/>
        <end position="71"/>
    </location>
</feature>
<proteinExistence type="predicted"/>
<dbReference type="Proteomes" id="UP000093053">
    <property type="component" value="Chromosome"/>
</dbReference>